<name>A0A640ULV9_9ACTN</name>
<keyword evidence="3" id="KW-1185">Reference proteome</keyword>
<accession>A0A640ULV9</accession>
<dbReference type="AlphaFoldDB" id="A0A640ULV9"/>
<reference evidence="2 3" key="1">
    <citation type="submission" date="2019-12" db="EMBL/GenBank/DDBJ databases">
        <title>Whole genome shotgun sequence of Streptomyces tubercidicus NBRC 13090.</title>
        <authorList>
            <person name="Ichikawa N."/>
            <person name="Kimura A."/>
            <person name="Kitahashi Y."/>
            <person name="Komaki H."/>
            <person name="Tamura T."/>
        </authorList>
    </citation>
    <scope>NUCLEOTIDE SEQUENCE [LARGE SCALE GENOMIC DNA]</scope>
    <source>
        <strain evidence="2 3">NBRC 13090</strain>
    </source>
</reference>
<evidence type="ECO:0000256" key="1">
    <source>
        <dbReference type="SAM" id="MobiDB-lite"/>
    </source>
</evidence>
<organism evidence="2 3">
    <name type="scientific">Streptomyces tubercidicus</name>
    <dbReference type="NCBI Taxonomy" id="47759"/>
    <lineage>
        <taxon>Bacteria</taxon>
        <taxon>Bacillati</taxon>
        <taxon>Actinomycetota</taxon>
        <taxon>Actinomycetes</taxon>
        <taxon>Kitasatosporales</taxon>
        <taxon>Streptomycetaceae</taxon>
        <taxon>Streptomyces</taxon>
    </lineage>
</organism>
<feature type="region of interest" description="Disordered" evidence="1">
    <location>
        <begin position="1"/>
        <end position="35"/>
    </location>
</feature>
<comment type="caution">
    <text evidence="2">The sequence shown here is derived from an EMBL/GenBank/DDBJ whole genome shotgun (WGS) entry which is preliminary data.</text>
</comment>
<evidence type="ECO:0000313" key="2">
    <source>
        <dbReference type="EMBL" id="GFE36679.1"/>
    </source>
</evidence>
<sequence length="80" mass="8613">MESSRLRDWQLGGEDPVAAQEGPQDAGSSAGQGNHGLDVLGALAALLERRPRLASVRQELGWHAGPSRRRTQLATSIEIR</sequence>
<dbReference type="EMBL" id="BLIR01000001">
    <property type="protein sequence ID" value="GFE36679.1"/>
    <property type="molecule type" value="Genomic_DNA"/>
</dbReference>
<gene>
    <name evidence="2" type="ORF">Stube_13520</name>
</gene>
<protein>
    <submittedName>
        <fullName evidence="2">Uncharacterized protein</fullName>
    </submittedName>
</protein>
<dbReference type="Proteomes" id="UP000431826">
    <property type="component" value="Unassembled WGS sequence"/>
</dbReference>
<evidence type="ECO:0000313" key="3">
    <source>
        <dbReference type="Proteomes" id="UP000431826"/>
    </source>
</evidence>
<proteinExistence type="predicted"/>